<evidence type="ECO:0000256" key="7">
    <source>
        <dbReference type="SAM" id="MobiDB-lite"/>
    </source>
</evidence>
<dbReference type="SMART" id="SM00490">
    <property type="entry name" value="HELICc"/>
    <property type="match status" value="1"/>
</dbReference>
<proteinExistence type="inferred from homology"/>
<feature type="region of interest" description="Disordered" evidence="7">
    <location>
        <begin position="1"/>
        <end position="52"/>
    </location>
</feature>
<dbReference type="STRING" id="33905.BTHE_0343"/>
<feature type="compositionally biased region" description="Basic residues" evidence="7">
    <location>
        <begin position="504"/>
        <end position="517"/>
    </location>
</feature>
<evidence type="ECO:0000256" key="1">
    <source>
        <dbReference type="ARBA" id="ARBA00022741"/>
    </source>
</evidence>
<keyword evidence="1" id="KW-0547">Nucleotide-binding</keyword>
<evidence type="ECO:0000256" key="2">
    <source>
        <dbReference type="ARBA" id="ARBA00022801"/>
    </source>
</evidence>
<dbReference type="PROSITE" id="PS51194">
    <property type="entry name" value="HELICASE_CTER"/>
    <property type="match status" value="1"/>
</dbReference>
<feature type="compositionally biased region" description="Basic and acidic residues" evidence="7">
    <location>
        <begin position="518"/>
        <end position="527"/>
    </location>
</feature>
<name>A0A2N3QK99_9BIFI</name>
<evidence type="ECO:0000259" key="9">
    <source>
        <dbReference type="PROSITE" id="PS51194"/>
    </source>
</evidence>
<reference evidence="11 12" key="1">
    <citation type="submission" date="2017-10" db="EMBL/GenBank/DDBJ databases">
        <title>Bifidobacterium genomics.</title>
        <authorList>
            <person name="Lugli G.A."/>
            <person name="Milani C."/>
            <person name="Mancabelli L."/>
        </authorList>
    </citation>
    <scope>NUCLEOTIDE SEQUENCE [LARGE SCALE GENOMIC DNA]</scope>
    <source>
        <strain evidence="11 12">1542B</strain>
    </source>
</reference>
<sequence length="706" mass="78602">MTDSKSSQHAHKHDNKRHGNSFKHHGKGERKGGKRFNRRDGKNSSFKNQNIEEELHESKYVAAAEAAAADSAAHRDEPPRTFAELGVPRELVDALERDGKTTAFPIQADTLPDSLAGRDILGRGQTGSGKTLAFSIPLIARLAQSSDTDDAIRDFRAIKDSGDKDARKKAMLPHPRALVLAPTRELVNQIDEVIRPLAEVYGMRTVTIYGGVRQGRQVDGLRRGAQIVVACPGRLEDLLNQKLLTLESVRVAVLDEADEMADMGFLPSVEKLLAQVAPDGQRMLFSATLDHGVDKLVDEFLHEPKVHAVDAADAQVDTLTQHVFKVTKDDKPEVIRALASGNSKRIIFTRTKYQAKELAEKLVKHGIPAVDLQGNLSQKQRDHHLAAFERGFVRVLVATDVAARGIDVSDVALVIQTEPPADPKSFLHRSGRTARAGEHGDVVTLVLPNQRRSSHRLFRNAGIDAEPVAVTPESPELLELVGETAPVVEGWDLGQVDFGDKHGKNGKKKDGGKRKGRHDRDDKDRRDRKNRHDKGGAHGKGHAPHGHKGDDVRETFEGFNQPGSVDFTATEDYRNAKHHGHKDAEHRKHGKNRFDRGAAHRDDDMRDFGRAAYRDVDRSFRDDEMPQRHSGRRISSYDEGPRNRKQRREREFGERSGGWRHGGKKHRDDVRFVSAKHEKKSKASKKSKPAGKHKTGHKHTGGKKHR</sequence>
<dbReference type="GO" id="GO:0005524">
    <property type="term" value="F:ATP binding"/>
    <property type="evidence" value="ECO:0007669"/>
    <property type="project" value="UniProtKB-KW"/>
</dbReference>
<dbReference type="GO" id="GO:0003676">
    <property type="term" value="F:nucleic acid binding"/>
    <property type="evidence" value="ECO:0007669"/>
    <property type="project" value="InterPro"/>
</dbReference>
<dbReference type="Pfam" id="PF00270">
    <property type="entry name" value="DEAD"/>
    <property type="match status" value="1"/>
</dbReference>
<evidence type="ECO:0000256" key="5">
    <source>
        <dbReference type="ARBA" id="ARBA00038437"/>
    </source>
</evidence>
<dbReference type="GO" id="GO:0003724">
    <property type="term" value="F:RNA helicase activity"/>
    <property type="evidence" value="ECO:0007669"/>
    <property type="project" value="InterPro"/>
</dbReference>
<comment type="similarity">
    <text evidence="5">Belongs to the DEAD box helicase family.</text>
</comment>
<organism evidence="11 12">
    <name type="scientific">Bifidobacterium thermophilum</name>
    <dbReference type="NCBI Taxonomy" id="33905"/>
    <lineage>
        <taxon>Bacteria</taxon>
        <taxon>Bacillati</taxon>
        <taxon>Actinomycetota</taxon>
        <taxon>Actinomycetes</taxon>
        <taxon>Bifidobacteriales</taxon>
        <taxon>Bifidobacteriaceae</taxon>
        <taxon>Bifidobacterium</taxon>
    </lineage>
</organism>
<dbReference type="EMBL" id="PCGY01000013">
    <property type="protein sequence ID" value="PKU91886.1"/>
    <property type="molecule type" value="Genomic_DNA"/>
</dbReference>
<dbReference type="CDD" id="cd18787">
    <property type="entry name" value="SF2_C_DEAD"/>
    <property type="match status" value="1"/>
</dbReference>
<dbReference type="InterPro" id="IPR044742">
    <property type="entry name" value="DEAD/DEAH_RhlB"/>
</dbReference>
<dbReference type="RefSeq" id="WP_101452408.1">
    <property type="nucleotide sequence ID" value="NZ_PCGX01000010.1"/>
</dbReference>
<feature type="domain" description="DEAD-box RNA helicase Q" evidence="10">
    <location>
        <begin position="80"/>
        <end position="108"/>
    </location>
</feature>
<comment type="caution">
    <text evidence="11">The sequence shown here is derived from an EMBL/GenBank/DDBJ whole genome shotgun (WGS) entry which is preliminary data.</text>
</comment>
<dbReference type="InterPro" id="IPR014001">
    <property type="entry name" value="Helicase_ATP-bd"/>
</dbReference>
<evidence type="ECO:0000259" key="10">
    <source>
        <dbReference type="PROSITE" id="PS51195"/>
    </source>
</evidence>
<dbReference type="InterPro" id="IPR001650">
    <property type="entry name" value="Helicase_C-like"/>
</dbReference>
<feature type="compositionally biased region" description="Basic residues" evidence="7">
    <location>
        <begin position="528"/>
        <end position="546"/>
    </location>
</feature>
<feature type="domain" description="Helicase ATP-binding" evidence="8">
    <location>
        <begin position="111"/>
        <end position="307"/>
    </location>
</feature>
<dbReference type="PANTHER" id="PTHR47959">
    <property type="entry name" value="ATP-DEPENDENT RNA HELICASE RHLE-RELATED"/>
    <property type="match status" value="1"/>
</dbReference>
<protein>
    <submittedName>
        <fullName evidence="11">Superfamily II DNA and RNA helicase</fullName>
    </submittedName>
</protein>
<keyword evidence="2" id="KW-0378">Hydrolase</keyword>
<dbReference type="AlphaFoldDB" id="A0A2N3QK99"/>
<dbReference type="PROSITE" id="PS51192">
    <property type="entry name" value="HELICASE_ATP_BIND_1"/>
    <property type="match status" value="1"/>
</dbReference>
<evidence type="ECO:0000259" key="8">
    <source>
        <dbReference type="PROSITE" id="PS51192"/>
    </source>
</evidence>
<evidence type="ECO:0000313" key="11">
    <source>
        <dbReference type="EMBL" id="PKU91886.1"/>
    </source>
</evidence>
<feature type="short sequence motif" description="Q motif" evidence="6">
    <location>
        <begin position="80"/>
        <end position="108"/>
    </location>
</feature>
<dbReference type="InterPro" id="IPR011545">
    <property type="entry name" value="DEAD/DEAH_box_helicase_dom"/>
</dbReference>
<dbReference type="InterPro" id="IPR014014">
    <property type="entry name" value="RNA_helicase_DEAD_Q_motif"/>
</dbReference>
<feature type="domain" description="Helicase C-terminal" evidence="9">
    <location>
        <begin position="318"/>
        <end position="476"/>
    </location>
</feature>
<feature type="compositionally biased region" description="Basic and acidic residues" evidence="7">
    <location>
        <begin position="547"/>
        <end position="556"/>
    </location>
</feature>
<dbReference type="InterPro" id="IPR050079">
    <property type="entry name" value="DEAD_box_RNA_helicase"/>
</dbReference>
<dbReference type="GeneID" id="78110169"/>
<dbReference type="SUPFAM" id="SSF52540">
    <property type="entry name" value="P-loop containing nucleoside triphosphate hydrolases"/>
    <property type="match status" value="1"/>
</dbReference>
<dbReference type="PANTHER" id="PTHR47959:SF13">
    <property type="entry name" value="ATP-DEPENDENT RNA HELICASE RHLE"/>
    <property type="match status" value="1"/>
</dbReference>
<dbReference type="GO" id="GO:0005829">
    <property type="term" value="C:cytosol"/>
    <property type="evidence" value="ECO:0007669"/>
    <property type="project" value="TreeGrafter"/>
</dbReference>
<feature type="compositionally biased region" description="Basic and acidic residues" evidence="7">
    <location>
        <begin position="582"/>
        <end position="627"/>
    </location>
</feature>
<dbReference type="GO" id="GO:0016787">
    <property type="term" value="F:hydrolase activity"/>
    <property type="evidence" value="ECO:0007669"/>
    <property type="project" value="UniProtKB-KW"/>
</dbReference>
<dbReference type="Proteomes" id="UP000233727">
    <property type="component" value="Unassembled WGS sequence"/>
</dbReference>
<evidence type="ECO:0000256" key="4">
    <source>
        <dbReference type="ARBA" id="ARBA00022840"/>
    </source>
</evidence>
<dbReference type="InterPro" id="IPR027417">
    <property type="entry name" value="P-loop_NTPase"/>
</dbReference>
<keyword evidence="3 11" id="KW-0347">Helicase</keyword>
<accession>A0A2N3QK99</accession>
<keyword evidence="4" id="KW-0067">ATP-binding</keyword>
<dbReference type="CDD" id="cd00268">
    <property type="entry name" value="DEADc"/>
    <property type="match status" value="1"/>
</dbReference>
<dbReference type="SMART" id="SM00487">
    <property type="entry name" value="DEXDc"/>
    <property type="match status" value="1"/>
</dbReference>
<evidence type="ECO:0000256" key="3">
    <source>
        <dbReference type="ARBA" id="ARBA00022806"/>
    </source>
</evidence>
<gene>
    <name evidence="11" type="ORF">CQR47_1224</name>
</gene>
<evidence type="ECO:0000256" key="6">
    <source>
        <dbReference type="PROSITE-ProRule" id="PRU00552"/>
    </source>
</evidence>
<feature type="compositionally biased region" description="Basic residues" evidence="7">
    <location>
        <begin position="677"/>
        <end position="706"/>
    </location>
</feature>
<evidence type="ECO:0000313" key="12">
    <source>
        <dbReference type="Proteomes" id="UP000233727"/>
    </source>
</evidence>
<dbReference type="Gene3D" id="3.40.50.300">
    <property type="entry name" value="P-loop containing nucleotide triphosphate hydrolases"/>
    <property type="match status" value="2"/>
</dbReference>
<feature type="compositionally biased region" description="Basic residues" evidence="7">
    <location>
        <begin position="8"/>
        <end position="37"/>
    </location>
</feature>
<feature type="region of interest" description="Disordered" evidence="7">
    <location>
        <begin position="495"/>
        <end position="706"/>
    </location>
</feature>
<feature type="compositionally biased region" description="Basic and acidic residues" evidence="7">
    <location>
        <begin position="635"/>
        <end position="654"/>
    </location>
</feature>
<dbReference type="PROSITE" id="PS51195">
    <property type="entry name" value="Q_MOTIF"/>
    <property type="match status" value="1"/>
</dbReference>
<dbReference type="Pfam" id="PF00271">
    <property type="entry name" value="Helicase_C"/>
    <property type="match status" value="1"/>
</dbReference>